<name>A0ABR4EK35_9PEZI</name>
<evidence type="ECO:0000313" key="1">
    <source>
        <dbReference type="EMBL" id="KAL2282765.1"/>
    </source>
</evidence>
<sequence length="83" mass="9219">MPLRKISVGNDLLSAREYAPYSSSPVSPTRRPQDGVFLEPLLNQFLSELLTQNSIPSVYITNLPAKITKNVARKTGTKERAEC</sequence>
<gene>
    <name evidence="1" type="ORF">FJTKL_10381</name>
</gene>
<dbReference type="Proteomes" id="UP001600888">
    <property type="component" value="Unassembled WGS sequence"/>
</dbReference>
<protein>
    <submittedName>
        <fullName evidence="1">Uncharacterized protein</fullName>
    </submittedName>
</protein>
<organism evidence="1 2">
    <name type="scientific">Diaporthe vaccinii</name>
    <dbReference type="NCBI Taxonomy" id="105482"/>
    <lineage>
        <taxon>Eukaryota</taxon>
        <taxon>Fungi</taxon>
        <taxon>Dikarya</taxon>
        <taxon>Ascomycota</taxon>
        <taxon>Pezizomycotina</taxon>
        <taxon>Sordariomycetes</taxon>
        <taxon>Sordariomycetidae</taxon>
        <taxon>Diaporthales</taxon>
        <taxon>Diaporthaceae</taxon>
        <taxon>Diaporthe</taxon>
        <taxon>Diaporthe eres species complex</taxon>
    </lineage>
</organism>
<comment type="caution">
    <text evidence="1">The sequence shown here is derived from an EMBL/GenBank/DDBJ whole genome shotgun (WGS) entry which is preliminary data.</text>
</comment>
<accession>A0ABR4EK35</accession>
<proteinExistence type="predicted"/>
<dbReference type="EMBL" id="JBAWTH010000047">
    <property type="protein sequence ID" value="KAL2282765.1"/>
    <property type="molecule type" value="Genomic_DNA"/>
</dbReference>
<reference evidence="1 2" key="1">
    <citation type="submission" date="2024-03" db="EMBL/GenBank/DDBJ databases">
        <title>A high-quality draft genome sequence of Diaporthe vaccinii, a causative agent of upright dieback and viscid rot disease in cranberry plants.</title>
        <authorList>
            <person name="Sarrasin M."/>
            <person name="Lang B.F."/>
            <person name="Burger G."/>
        </authorList>
    </citation>
    <scope>NUCLEOTIDE SEQUENCE [LARGE SCALE GENOMIC DNA]</scope>
    <source>
        <strain evidence="1 2">IS7</strain>
    </source>
</reference>
<keyword evidence="2" id="KW-1185">Reference proteome</keyword>
<evidence type="ECO:0000313" key="2">
    <source>
        <dbReference type="Proteomes" id="UP001600888"/>
    </source>
</evidence>